<sequence>MTEKQNPHRGSTLDAFLGDEGLGDEAATIAVKRVIAWQLQEAMAEQKISKTDMAARMSTRRRQLSRVLNPDDGNVTLDTLQRAAKSFGPFTAPRIDLTNHASQE</sequence>
<dbReference type="Gene3D" id="1.10.260.40">
    <property type="entry name" value="lambda repressor-like DNA-binding domains"/>
    <property type="match status" value="1"/>
</dbReference>
<reference evidence="1 2" key="1">
    <citation type="submission" date="2018-03" db="EMBL/GenBank/DDBJ databases">
        <title>The draft genome of Mesorhizobium sp. 6GN-30.</title>
        <authorList>
            <person name="Liu L."/>
            <person name="Li L."/>
            <person name="Wang T."/>
            <person name="Zhang X."/>
            <person name="Liang L."/>
        </authorList>
    </citation>
    <scope>NUCLEOTIDE SEQUENCE [LARGE SCALE GENOMIC DNA]</scope>
    <source>
        <strain evidence="1 2">6GN30</strain>
    </source>
</reference>
<comment type="caution">
    <text evidence="1">The sequence shown here is derived from an EMBL/GenBank/DDBJ whole genome shotgun (WGS) entry which is preliminary data.</text>
</comment>
<proteinExistence type="predicted"/>
<name>A0A2P7RKJ9_9HYPH</name>
<gene>
    <name evidence="1" type="ORF">C7I84_28255</name>
</gene>
<dbReference type="InterPro" id="IPR010982">
    <property type="entry name" value="Lambda_DNA-bd_dom_sf"/>
</dbReference>
<accession>A0A2P7RKJ9</accession>
<organism evidence="1 2">
    <name type="scientific">Kumtagia ephedrae</name>
    <dbReference type="NCBI Taxonomy" id="2116701"/>
    <lineage>
        <taxon>Bacteria</taxon>
        <taxon>Pseudomonadati</taxon>
        <taxon>Pseudomonadota</taxon>
        <taxon>Alphaproteobacteria</taxon>
        <taxon>Hyphomicrobiales</taxon>
        <taxon>Phyllobacteriaceae</taxon>
        <taxon>Kumtagia</taxon>
    </lineage>
</organism>
<evidence type="ECO:0000313" key="2">
    <source>
        <dbReference type="Proteomes" id="UP000241229"/>
    </source>
</evidence>
<dbReference type="RefSeq" id="WP_106775549.1">
    <property type="nucleotide sequence ID" value="NZ_PXYK01000048.1"/>
</dbReference>
<dbReference type="Proteomes" id="UP000241229">
    <property type="component" value="Unassembled WGS sequence"/>
</dbReference>
<dbReference type="GO" id="GO:0003677">
    <property type="term" value="F:DNA binding"/>
    <property type="evidence" value="ECO:0007669"/>
    <property type="project" value="InterPro"/>
</dbReference>
<dbReference type="AlphaFoldDB" id="A0A2P7RKJ9"/>
<protein>
    <submittedName>
        <fullName evidence="1">Fis family transcriptional regulator</fullName>
    </submittedName>
</protein>
<dbReference type="OrthoDB" id="9809434at2"/>
<dbReference type="SUPFAM" id="SSF47413">
    <property type="entry name" value="lambda repressor-like DNA-binding domains"/>
    <property type="match status" value="1"/>
</dbReference>
<evidence type="ECO:0000313" key="1">
    <source>
        <dbReference type="EMBL" id="PSJ50740.1"/>
    </source>
</evidence>
<keyword evidence="2" id="KW-1185">Reference proteome</keyword>
<dbReference type="EMBL" id="PXYK01000048">
    <property type="protein sequence ID" value="PSJ50740.1"/>
    <property type="molecule type" value="Genomic_DNA"/>
</dbReference>